<keyword evidence="5" id="KW-1185">Reference proteome</keyword>
<reference evidence="4 5" key="1">
    <citation type="submission" date="2020-08" db="EMBL/GenBank/DDBJ databases">
        <title>A Genomic Blueprint of the Chicken Gut Microbiome.</title>
        <authorList>
            <person name="Gilroy R."/>
            <person name="Ravi A."/>
            <person name="Getino M."/>
            <person name="Pursley I."/>
            <person name="Horton D.L."/>
            <person name="Alikhan N.-F."/>
            <person name="Baker D."/>
            <person name="Gharbi K."/>
            <person name="Hall N."/>
            <person name="Watson M."/>
            <person name="Adriaenssens E.M."/>
            <person name="Foster-Nyarko E."/>
            <person name="Jarju S."/>
            <person name="Secka A."/>
            <person name="Antonio M."/>
            <person name="Oren A."/>
            <person name="Chaudhuri R."/>
            <person name="La Ragione R.M."/>
            <person name="Hildebrand F."/>
            <person name="Pallen M.J."/>
        </authorList>
    </citation>
    <scope>NUCLEOTIDE SEQUENCE [LARGE SCALE GENOMIC DNA]</scope>
    <source>
        <strain evidence="4 5">Sa4CUA1</strain>
    </source>
</reference>
<dbReference type="InterPro" id="IPR013747">
    <property type="entry name" value="ACP_syn_III_C"/>
</dbReference>
<evidence type="ECO:0000313" key="5">
    <source>
        <dbReference type="Proteomes" id="UP000641803"/>
    </source>
</evidence>
<dbReference type="PANTHER" id="PTHR34069:SF2">
    <property type="entry name" value="BETA-KETOACYL-[ACYL-CARRIER-PROTEIN] SYNTHASE III"/>
    <property type="match status" value="1"/>
</dbReference>
<sequence length="314" mass="33289">MTTLVDVAAHIPSHRVDIADIADELGITPLDLGVFRRFFGLREIRTARDDDLTTILLAAARALPGLRGNEHRVRYVLGARTVATVAPLGRNPIHDVADALGLGHAVVLTLTQHACASGLLAIDLAGRLLASDGEPDGLALIITGEKASSPGTRMIEGTTVMGEGTAACLVSAAAPGDRLLAYATRTWGEYHQVPLPPELAAPFGQAYTTELAGVVAEAVAQAGLELDDLRLILPHNVNRVSWKRVCRHLGYPMDRVHLDLVPVTGHCFGADAFINYSHADAAGLLSDGDHYLMAAVGLGATFSAMVFQYREARA</sequence>
<evidence type="ECO:0000313" key="4">
    <source>
        <dbReference type="EMBL" id="MBD7952110.1"/>
    </source>
</evidence>
<keyword evidence="1" id="KW-0808">Transferase</keyword>
<dbReference type="SUPFAM" id="SSF53901">
    <property type="entry name" value="Thiolase-like"/>
    <property type="match status" value="1"/>
</dbReference>
<gene>
    <name evidence="4" type="ORF">H9652_17035</name>
</gene>
<dbReference type="Gene3D" id="3.40.47.10">
    <property type="match status" value="2"/>
</dbReference>
<dbReference type="RefSeq" id="WP_191797611.1">
    <property type="nucleotide sequence ID" value="NZ_JACSQQ010000040.1"/>
</dbReference>
<comment type="caution">
    <text evidence="4">The sequence shown here is derived from an EMBL/GenBank/DDBJ whole genome shotgun (WGS) entry which is preliminary data.</text>
</comment>
<dbReference type="Pfam" id="PF08541">
    <property type="entry name" value="ACP_syn_III_C"/>
    <property type="match status" value="1"/>
</dbReference>
<dbReference type="InterPro" id="IPR016039">
    <property type="entry name" value="Thiolase-like"/>
</dbReference>
<evidence type="ECO:0000259" key="3">
    <source>
        <dbReference type="Pfam" id="PF08541"/>
    </source>
</evidence>
<accession>A0ABR8RWD7</accession>
<evidence type="ECO:0000256" key="2">
    <source>
        <dbReference type="ARBA" id="ARBA00023315"/>
    </source>
</evidence>
<name>A0ABR8RWD7_9CELL</name>
<proteinExistence type="predicted"/>
<organism evidence="4 5">
    <name type="scientific">Oerskovia rustica</name>
    <dbReference type="NCBI Taxonomy" id="2762237"/>
    <lineage>
        <taxon>Bacteria</taxon>
        <taxon>Bacillati</taxon>
        <taxon>Actinomycetota</taxon>
        <taxon>Actinomycetes</taxon>
        <taxon>Micrococcales</taxon>
        <taxon>Cellulomonadaceae</taxon>
        <taxon>Oerskovia</taxon>
    </lineage>
</organism>
<evidence type="ECO:0000256" key="1">
    <source>
        <dbReference type="ARBA" id="ARBA00022679"/>
    </source>
</evidence>
<protein>
    <submittedName>
        <fullName evidence="4">3-oxoacyl-ACP synthase</fullName>
    </submittedName>
</protein>
<feature type="domain" description="Beta-ketoacyl-[acyl-carrier-protein] synthase III C-terminal" evidence="3">
    <location>
        <begin position="220"/>
        <end position="309"/>
    </location>
</feature>
<keyword evidence="2" id="KW-0012">Acyltransferase</keyword>
<dbReference type="PANTHER" id="PTHR34069">
    <property type="entry name" value="3-OXOACYL-[ACYL-CARRIER-PROTEIN] SYNTHASE 3"/>
    <property type="match status" value="1"/>
</dbReference>
<dbReference type="EMBL" id="JACSQQ010000040">
    <property type="protein sequence ID" value="MBD7952110.1"/>
    <property type="molecule type" value="Genomic_DNA"/>
</dbReference>
<dbReference type="Proteomes" id="UP000641803">
    <property type="component" value="Unassembled WGS sequence"/>
</dbReference>